<protein>
    <submittedName>
        <fullName evidence="2">Uncharacterized protein</fullName>
    </submittedName>
</protein>
<sequence length="89" mass="9894">MNISREIIKNTERECGVQPREPLGQNPNREGPGGEKINTPSSRSKEETCWSEVRLPANASNERKPVTEVGLTSTPLEIIDSLREISHVV</sequence>
<organism evidence="2 3">
    <name type="scientific">Stephania yunnanensis</name>
    <dbReference type="NCBI Taxonomy" id="152371"/>
    <lineage>
        <taxon>Eukaryota</taxon>
        <taxon>Viridiplantae</taxon>
        <taxon>Streptophyta</taxon>
        <taxon>Embryophyta</taxon>
        <taxon>Tracheophyta</taxon>
        <taxon>Spermatophyta</taxon>
        <taxon>Magnoliopsida</taxon>
        <taxon>Ranunculales</taxon>
        <taxon>Menispermaceae</taxon>
        <taxon>Menispermoideae</taxon>
        <taxon>Cissampelideae</taxon>
        <taxon>Stephania</taxon>
    </lineage>
</organism>
<keyword evidence="3" id="KW-1185">Reference proteome</keyword>
<accession>A0AAP0PIB0</accession>
<evidence type="ECO:0000313" key="3">
    <source>
        <dbReference type="Proteomes" id="UP001420932"/>
    </source>
</evidence>
<dbReference type="EMBL" id="JBBNAF010000005">
    <property type="protein sequence ID" value="KAK9141836.1"/>
    <property type="molecule type" value="Genomic_DNA"/>
</dbReference>
<feature type="compositionally biased region" description="Basic and acidic residues" evidence="1">
    <location>
        <begin position="1"/>
        <end position="15"/>
    </location>
</feature>
<reference evidence="2 3" key="1">
    <citation type="submission" date="2024-01" db="EMBL/GenBank/DDBJ databases">
        <title>Genome assemblies of Stephania.</title>
        <authorList>
            <person name="Yang L."/>
        </authorList>
    </citation>
    <scope>NUCLEOTIDE SEQUENCE [LARGE SCALE GENOMIC DNA]</scope>
    <source>
        <strain evidence="2">YNDBR</strain>
        <tissue evidence="2">Leaf</tissue>
    </source>
</reference>
<evidence type="ECO:0000256" key="1">
    <source>
        <dbReference type="SAM" id="MobiDB-lite"/>
    </source>
</evidence>
<evidence type="ECO:0000313" key="2">
    <source>
        <dbReference type="EMBL" id="KAK9141836.1"/>
    </source>
</evidence>
<dbReference type="AlphaFoldDB" id="A0AAP0PIB0"/>
<gene>
    <name evidence="2" type="ORF">Syun_011236</name>
</gene>
<name>A0AAP0PIB0_9MAGN</name>
<dbReference type="Proteomes" id="UP001420932">
    <property type="component" value="Unassembled WGS sequence"/>
</dbReference>
<feature type="region of interest" description="Disordered" evidence="1">
    <location>
        <begin position="1"/>
        <end position="50"/>
    </location>
</feature>
<comment type="caution">
    <text evidence="2">The sequence shown here is derived from an EMBL/GenBank/DDBJ whole genome shotgun (WGS) entry which is preliminary data.</text>
</comment>
<proteinExistence type="predicted"/>